<reference evidence="2 3" key="1">
    <citation type="submission" date="2023-03" db="EMBL/GenBank/DDBJ databases">
        <title>WGS of Gossypium arboreum.</title>
        <authorList>
            <person name="Yu D."/>
        </authorList>
    </citation>
    <scope>NUCLEOTIDE SEQUENCE [LARGE SCALE GENOMIC DNA]</scope>
    <source>
        <tissue evidence="2">Leaf</tissue>
    </source>
</reference>
<feature type="region of interest" description="Disordered" evidence="1">
    <location>
        <begin position="1"/>
        <end position="59"/>
    </location>
</feature>
<gene>
    <name evidence="2" type="ORF">PVK06_019746</name>
</gene>
<protein>
    <submittedName>
        <fullName evidence="2">Uncharacterized protein</fullName>
    </submittedName>
</protein>
<proteinExistence type="predicted"/>
<organism evidence="2 3">
    <name type="scientific">Gossypium arboreum</name>
    <name type="common">Tree cotton</name>
    <name type="synonym">Gossypium nanking</name>
    <dbReference type="NCBI Taxonomy" id="29729"/>
    <lineage>
        <taxon>Eukaryota</taxon>
        <taxon>Viridiplantae</taxon>
        <taxon>Streptophyta</taxon>
        <taxon>Embryophyta</taxon>
        <taxon>Tracheophyta</taxon>
        <taxon>Spermatophyta</taxon>
        <taxon>Magnoliopsida</taxon>
        <taxon>eudicotyledons</taxon>
        <taxon>Gunneridae</taxon>
        <taxon>Pentapetalae</taxon>
        <taxon>rosids</taxon>
        <taxon>malvids</taxon>
        <taxon>Malvales</taxon>
        <taxon>Malvaceae</taxon>
        <taxon>Malvoideae</taxon>
        <taxon>Gossypium</taxon>
    </lineage>
</organism>
<name>A0ABR0PKZ5_GOSAR</name>
<keyword evidence="3" id="KW-1185">Reference proteome</keyword>
<feature type="compositionally biased region" description="Basic residues" evidence="1">
    <location>
        <begin position="35"/>
        <end position="45"/>
    </location>
</feature>
<dbReference type="EMBL" id="JARKNE010000006">
    <property type="protein sequence ID" value="KAK5824951.1"/>
    <property type="molecule type" value="Genomic_DNA"/>
</dbReference>
<dbReference type="Proteomes" id="UP001358586">
    <property type="component" value="Chromosome 6"/>
</dbReference>
<comment type="caution">
    <text evidence="2">The sequence shown here is derived from an EMBL/GenBank/DDBJ whole genome shotgun (WGS) entry which is preliminary data.</text>
</comment>
<evidence type="ECO:0000256" key="1">
    <source>
        <dbReference type="SAM" id="MobiDB-lite"/>
    </source>
</evidence>
<evidence type="ECO:0000313" key="3">
    <source>
        <dbReference type="Proteomes" id="UP001358586"/>
    </source>
</evidence>
<accession>A0ABR0PKZ5</accession>
<evidence type="ECO:0000313" key="2">
    <source>
        <dbReference type="EMBL" id="KAK5824951.1"/>
    </source>
</evidence>
<feature type="compositionally biased region" description="Basic and acidic residues" evidence="1">
    <location>
        <begin position="1"/>
        <end position="34"/>
    </location>
</feature>
<sequence length="59" mass="6875">MLKGKEKVRVGEKDSESYSPMEKRPTKPARDGRGRMKCKRKRTKRSNGENNEEIPTRLV</sequence>